<dbReference type="PANTHER" id="PTHR30283:SF4">
    <property type="entry name" value="PEROXIDE STRESS RESISTANCE PROTEIN YAAA"/>
    <property type="match status" value="1"/>
</dbReference>
<dbReference type="InterPro" id="IPR005583">
    <property type="entry name" value="YaaA"/>
</dbReference>
<comment type="similarity">
    <text evidence="1">Belongs to the UPF0246 family.</text>
</comment>
<dbReference type="Proteomes" id="UP000199534">
    <property type="component" value="Unassembled WGS sequence"/>
</dbReference>
<dbReference type="GO" id="GO:0005829">
    <property type="term" value="C:cytosol"/>
    <property type="evidence" value="ECO:0007669"/>
    <property type="project" value="TreeGrafter"/>
</dbReference>
<dbReference type="Pfam" id="PF03883">
    <property type="entry name" value="H2O2_YaaD"/>
    <property type="match status" value="1"/>
</dbReference>
<sequence length="253" mass="29324">MKIVISPAKSLEMDREFPAAEVTQPRFLKQAERLNKLLAKKSPRSLSKLMSISADLAELNWQRNQDFDLPFTEENARPAIYTFDGDVYQGLDAFSLKPESLERMQDKLRILSGLYGMLRPFDLMQAYRLEMGTSLKIGRKKNLYEFWKQDLTKALNEEMEDGELLVNLASQEYFSALDAKKLKAQIITPVFKDWNNDKLRVISFFAKKARGAMVRFILESGAENPQDLLKFDYEGYQFSKEHTIKENAPVFIR</sequence>
<dbReference type="GO" id="GO:0033194">
    <property type="term" value="P:response to hydroperoxide"/>
    <property type="evidence" value="ECO:0007669"/>
    <property type="project" value="TreeGrafter"/>
</dbReference>
<dbReference type="PANTHER" id="PTHR30283">
    <property type="entry name" value="PEROXIDE STRESS RESPONSE PROTEIN YAAA"/>
    <property type="match status" value="1"/>
</dbReference>
<dbReference type="NCBIfam" id="NF002542">
    <property type="entry name" value="PRK02101.1-3"/>
    <property type="match status" value="1"/>
</dbReference>
<keyword evidence="3" id="KW-1185">Reference proteome</keyword>
<dbReference type="EMBL" id="FOYQ01000001">
    <property type="protein sequence ID" value="SFR31745.1"/>
    <property type="molecule type" value="Genomic_DNA"/>
</dbReference>
<reference evidence="2 3" key="1">
    <citation type="submission" date="2016-10" db="EMBL/GenBank/DDBJ databases">
        <authorList>
            <person name="de Groot N.N."/>
        </authorList>
    </citation>
    <scope>NUCLEOTIDE SEQUENCE [LARGE SCALE GENOMIC DNA]</scope>
    <source>
        <strain evidence="2 3">DSM 21019</strain>
    </source>
</reference>
<protein>
    <recommendedName>
        <fullName evidence="1">UPF0246 protein SAMN04490243_0345</fullName>
    </recommendedName>
</protein>
<evidence type="ECO:0000256" key="1">
    <source>
        <dbReference type="HAMAP-Rule" id="MF_00652"/>
    </source>
</evidence>
<dbReference type="OrthoDB" id="9777133at2"/>
<proteinExistence type="inferred from homology"/>
<evidence type="ECO:0000313" key="3">
    <source>
        <dbReference type="Proteomes" id="UP000199534"/>
    </source>
</evidence>
<gene>
    <name evidence="2" type="ORF">SAMN04490243_0345</name>
</gene>
<accession>A0A1I6FP79</accession>
<evidence type="ECO:0000313" key="2">
    <source>
        <dbReference type="EMBL" id="SFR31745.1"/>
    </source>
</evidence>
<organism evidence="2 3">
    <name type="scientific">Robiginitalea myxolifaciens</name>
    <dbReference type="NCBI Taxonomy" id="400055"/>
    <lineage>
        <taxon>Bacteria</taxon>
        <taxon>Pseudomonadati</taxon>
        <taxon>Bacteroidota</taxon>
        <taxon>Flavobacteriia</taxon>
        <taxon>Flavobacteriales</taxon>
        <taxon>Flavobacteriaceae</taxon>
        <taxon>Robiginitalea</taxon>
    </lineage>
</organism>
<dbReference type="AlphaFoldDB" id="A0A1I6FP79"/>
<dbReference type="RefSeq" id="WP_092980177.1">
    <property type="nucleotide sequence ID" value="NZ_FOYQ01000001.1"/>
</dbReference>
<dbReference type="STRING" id="400055.SAMN04490243_0345"/>
<dbReference type="HAMAP" id="MF_00652">
    <property type="entry name" value="UPF0246"/>
    <property type="match status" value="1"/>
</dbReference>
<name>A0A1I6FP79_9FLAO</name>